<evidence type="ECO:0000313" key="3">
    <source>
        <dbReference type="Proteomes" id="UP000216605"/>
    </source>
</evidence>
<feature type="coiled-coil region" evidence="1">
    <location>
        <begin position="58"/>
        <end position="98"/>
    </location>
</feature>
<evidence type="ECO:0008006" key="4">
    <source>
        <dbReference type="Google" id="ProtNLM"/>
    </source>
</evidence>
<evidence type="ECO:0000313" key="2">
    <source>
        <dbReference type="EMBL" id="OYQ36129.1"/>
    </source>
</evidence>
<evidence type="ECO:0000256" key="1">
    <source>
        <dbReference type="SAM" id="Coils"/>
    </source>
</evidence>
<dbReference type="PROSITE" id="PS51257">
    <property type="entry name" value="PROKAR_LIPOPROTEIN"/>
    <property type="match status" value="1"/>
</dbReference>
<dbReference type="Proteomes" id="UP000216605">
    <property type="component" value="Unassembled WGS sequence"/>
</dbReference>
<accession>A0A255Z3V4</accession>
<gene>
    <name evidence="2" type="ORF">CHU92_10090</name>
</gene>
<dbReference type="AlphaFoldDB" id="A0A255Z3V4"/>
<dbReference type="RefSeq" id="WP_094415183.1">
    <property type="nucleotide sequence ID" value="NZ_NOXV01000274.1"/>
</dbReference>
<name>A0A255Z3V4_9FLAO</name>
<keyword evidence="3" id="KW-1185">Reference proteome</keyword>
<sequence>MRNSKFIAGTLVLTALVASCKNEAEQTAEKNVDRYVVYVDSVNKIDSAGRLANWEAIEAGYEARLAEADAALAQLKDKAEAQKRVDESRQKYEGVKIQAENDAKVKAAADMPATGTGNSMADTLFGTGKVTGDDMSFGWVNKDNILGVYETFYENFKKNKDSYSRQELDRVKAWYEALDARKNTVEKEGLSAEDNNKIAAIKVKFSPLFRWERLTAKGKENEAAKKAAE</sequence>
<protein>
    <recommendedName>
        <fullName evidence="4">Lipoprotein</fullName>
    </recommendedName>
</protein>
<dbReference type="EMBL" id="NOXV01000274">
    <property type="protein sequence ID" value="OYQ36129.1"/>
    <property type="molecule type" value="Genomic_DNA"/>
</dbReference>
<proteinExistence type="predicted"/>
<organism evidence="2 3">
    <name type="scientific">Flavobacterium cyanobacteriorum</name>
    <dbReference type="NCBI Taxonomy" id="2022802"/>
    <lineage>
        <taxon>Bacteria</taxon>
        <taxon>Pseudomonadati</taxon>
        <taxon>Bacteroidota</taxon>
        <taxon>Flavobacteriia</taxon>
        <taxon>Flavobacteriales</taxon>
        <taxon>Flavobacteriaceae</taxon>
        <taxon>Flavobacterium</taxon>
    </lineage>
</organism>
<comment type="caution">
    <text evidence="2">The sequence shown here is derived from an EMBL/GenBank/DDBJ whole genome shotgun (WGS) entry which is preliminary data.</text>
</comment>
<dbReference type="OrthoDB" id="1346349at2"/>
<keyword evidence="1" id="KW-0175">Coiled coil</keyword>
<reference evidence="2 3" key="1">
    <citation type="submission" date="2017-07" db="EMBL/GenBank/DDBJ databases">
        <title>Flavobacterium cyanobacteriorum sp. nov., isolated from cyanobacterial aggregates in a eutrophic lake.</title>
        <authorList>
            <person name="Cai H."/>
        </authorList>
    </citation>
    <scope>NUCLEOTIDE SEQUENCE [LARGE SCALE GENOMIC DNA]</scope>
    <source>
        <strain evidence="2 3">TH021</strain>
    </source>
</reference>